<dbReference type="EMBL" id="LXWW01000320">
    <property type="protein sequence ID" value="OAO13858.1"/>
    <property type="molecule type" value="Genomic_DNA"/>
</dbReference>
<evidence type="ECO:0000256" key="2">
    <source>
        <dbReference type="ARBA" id="ARBA00022771"/>
    </source>
</evidence>
<keyword evidence="1" id="KW-0479">Metal-binding</keyword>
<keyword evidence="2 4" id="KW-0863">Zinc-finger</keyword>
<dbReference type="OrthoDB" id="194692at2759"/>
<protein>
    <submittedName>
        <fullName evidence="7">Histone-lysine N-methyltransferase SMYD3</fullName>
    </submittedName>
</protein>
<evidence type="ECO:0000256" key="3">
    <source>
        <dbReference type="ARBA" id="ARBA00022833"/>
    </source>
</evidence>
<feature type="domain" description="SET" evidence="5">
    <location>
        <begin position="8"/>
        <end position="254"/>
    </location>
</feature>
<dbReference type="Pfam" id="PF01753">
    <property type="entry name" value="zf-MYND"/>
    <property type="match status" value="1"/>
</dbReference>
<dbReference type="PANTHER" id="PTHR12197">
    <property type="entry name" value="HISTONE-LYSINE N-METHYLTRANSFERASE SMYD"/>
    <property type="match status" value="1"/>
</dbReference>
<feature type="domain" description="MYND-type" evidence="6">
    <location>
        <begin position="55"/>
        <end position="93"/>
    </location>
</feature>
<dbReference type="Gene3D" id="6.10.140.2220">
    <property type="match status" value="1"/>
</dbReference>
<reference evidence="7 8" key="1">
    <citation type="submission" date="2016-05" db="EMBL/GenBank/DDBJ databases">
        <title>Nuclear genome of Blastocystis sp. subtype 1 NandII.</title>
        <authorList>
            <person name="Gentekaki E."/>
            <person name="Curtis B."/>
            <person name="Stairs C."/>
            <person name="Eme L."/>
            <person name="Herman E."/>
            <person name="Klimes V."/>
            <person name="Arias M.C."/>
            <person name="Elias M."/>
            <person name="Hilliou F."/>
            <person name="Klute M."/>
            <person name="Malik S.-B."/>
            <person name="Pightling A."/>
            <person name="Rachubinski R."/>
            <person name="Salas D."/>
            <person name="Schlacht A."/>
            <person name="Suga H."/>
            <person name="Archibald J."/>
            <person name="Ball S.G."/>
            <person name="Clark G."/>
            <person name="Dacks J."/>
            <person name="Van Der Giezen M."/>
            <person name="Tsaousis A."/>
            <person name="Roger A."/>
        </authorList>
    </citation>
    <scope>NUCLEOTIDE SEQUENCE [LARGE SCALE GENOMIC DNA]</scope>
    <source>
        <strain evidence="8">ATCC 50177 / NandII</strain>
    </source>
</reference>
<gene>
    <name evidence="7" type="ORF">AV274_4533</name>
</gene>
<evidence type="ECO:0000313" key="7">
    <source>
        <dbReference type="EMBL" id="OAO13858.1"/>
    </source>
</evidence>
<dbReference type="PROSITE" id="PS50865">
    <property type="entry name" value="ZF_MYND_2"/>
    <property type="match status" value="1"/>
</dbReference>
<dbReference type="SMART" id="SM00317">
    <property type="entry name" value="SET"/>
    <property type="match status" value="1"/>
</dbReference>
<dbReference type="InterPro" id="IPR046341">
    <property type="entry name" value="SET_dom_sf"/>
</dbReference>
<dbReference type="AlphaFoldDB" id="A0A196SA06"/>
<dbReference type="GO" id="GO:0032259">
    <property type="term" value="P:methylation"/>
    <property type="evidence" value="ECO:0007669"/>
    <property type="project" value="UniProtKB-KW"/>
</dbReference>
<dbReference type="InterPro" id="IPR001214">
    <property type="entry name" value="SET_dom"/>
</dbReference>
<dbReference type="GO" id="GO:0008270">
    <property type="term" value="F:zinc ion binding"/>
    <property type="evidence" value="ECO:0007669"/>
    <property type="project" value="UniProtKB-KW"/>
</dbReference>
<keyword evidence="3" id="KW-0862">Zinc</keyword>
<evidence type="ECO:0000256" key="1">
    <source>
        <dbReference type="ARBA" id="ARBA00022723"/>
    </source>
</evidence>
<evidence type="ECO:0000259" key="5">
    <source>
        <dbReference type="PROSITE" id="PS50280"/>
    </source>
</evidence>
<dbReference type="InterPro" id="IPR050869">
    <property type="entry name" value="H3K4_H4K5_MeTrfase"/>
</dbReference>
<keyword evidence="7" id="KW-0489">Methyltransferase</keyword>
<dbReference type="PROSITE" id="PS50280">
    <property type="entry name" value="SET"/>
    <property type="match status" value="1"/>
</dbReference>
<dbReference type="STRING" id="478820.A0A196SA06"/>
<dbReference type="Gene3D" id="2.170.270.10">
    <property type="entry name" value="SET domain"/>
    <property type="match status" value="1"/>
</dbReference>
<evidence type="ECO:0000259" key="6">
    <source>
        <dbReference type="PROSITE" id="PS50865"/>
    </source>
</evidence>
<dbReference type="InterPro" id="IPR002893">
    <property type="entry name" value="Znf_MYND"/>
</dbReference>
<dbReference type="GO" id="GO:0008168">
    <property type="term" value="F:methyltransferase activity"/>
    <property type="evidence" value="ECO:0007669"/>
    <property type="project" value="UniProtKB-KW"/>
</dbReference>
<dbReference type="Pfam" id="PF00856">
    <property type="entry name" value="SET"/>
    <property type="match status" value="1"/>
</dbReference>
<evidence type="ECO:0000313" key="8">
    <source>
        <dbReference type="Proteomes" id="UP000078348"/>
    </source>
</evidence>
<dbReference type="GO" id="GO:0005634">
    <property type="term" value="C:nucleus"/>
    <property type="evidence" value="ECO:0007669"/>
    <property type="project" value="TreeGrafter"/>
</dbReference>
<accession>A0A196SA06</accession>
<keyword evidence="8" id="KW-1185">Reference proteome</keyword>
<sequence length="481" mass="55549">MSCKDYLESLHLRVEKSKARGRFLVTSEPIPAGTTILTCKPLSFAISNDKQNNVCCNCYRVLPKLSACSKCNYAHYCCRQCQVADWKNHKKECPWMKKLVDRKMPMNSCVIVVRMLYQICTHEAVHSFENGVMTGDYTDILDHCDNLNLTEESIRKGYEEVAAIIYDVVKDEPWYKEDVCPVSVITACISRMYNNRFSVMDFENMEIAIGLYPIAYLINHRCMPNATFVFDGVTLQLRSTSDIHRNEEINISYIDIAKPTFIRNKILKDGYGFRCNCPLCKNLQRDKELYSFKCRCGGAMLPTIDDGSKRPELWKCEKCGKEGYFADEYRIIEDEQCYSLLIWLQTDDGGYSYKHACELFKEYKEKCTEDNFLFIKLLQYLLTYFIAMKRAAECEEICGILLRFMNKFQVHNSRALLQEYISFGKLDKGLGKHFSALKYYGTALEIARITDGENSPIYNVVKGLMADVDFAYNGKAQKVVH</sequence>
<dbReference type="Proteomes" id="UP000078348">
    <property type="component" value="Unassembled WGS sequence"/>
</dbReference>
<comment type="caution">
    <text evidence="7">The sequence shown here is derived from an EMBL/GenBank/DDBJ whole genome shotgun (WGS) entry which is preliminary data.</text>
</comment>
<dbReference type="PROSITE" id="PS01360">
    <property type="entry name" value="ZF_MYND_1"/>
    <property type="match status" value="1"/>
</dbReference>
<organism evidence="7 8">
    <name type="scientific">Blastocystis sp. subtype 1 (strain ATCC 50177 / NandII)</name>
    <dbReference type="NCBI Taxonomy" id="478820"/>
    <lineage>
        <taxon>Eukaryota</taxon>
        <taxon>Sar</taxon>
        <taxon>Stramenopiles</taxon>
        <taxon>Bigyra</taxon>
        <taxon>Opalozoa</taxon>
        <taxon>Opalinata</taxon>
        <taxon>Blastocystidae</taxon>
        <taxon>Blastocystis</taxon>
    </lineage>
</organism>
<dbReference type="Gene3D" id="1.10.220.160">
    <property type="match status" value="1"/>
</dbReference>
<keyword evidence="7" id="KW-0808">Transferase</keyword>
<proteinExistence type="predicted"/>
<name>A0A196SA06_BLAHN</name>
<evidence type="ECO:0000256" key="4">
    <source>
        <dbReference type="PROSITE-ProRule" id="PRU00134"/>
    </source>
</evidence>
<dbReference type="PANTHER" id="PTHR12197:SF251">
    <property type="entry name" value="EG:BACR7C10.4 PROTEIN"/>
    <property type="match status" value="1"/>
</dbReference>
<dbReference type="SUPFAM" id="SSF82199">
    <property type="entry name" value="SET domain"/>
    <property type="match status" value="1"/>
</dbReference>